<evidence type="ECO:0000313" key="6">
    <source>
        <dbReference type="EMBL" id="EZF50190.1"/>
    </source>
</evidence>
<dbReference type="Proteomes" id="UP000023758">
    <property type="component" value="Unassembled WGS sequence"/>
</dbReference>
<dbReference type="EMBL" id="KK207889">
    <property type="protein sequence ID" value="EZF50190.1"/>
    <property type="molecule type" value="Genomic_DNA"/>
</dbReference>
<feature type="domain" description="SHSP" evidence="5">
    <location>
        <begin position="79"/>
        <end position="256"/>
    </location>
</feature>
<feature type="compositionally biased region" description="Low complexity" evidence="4">
    <location>
        <begin position="172"/>
        <end position="181"/>
    </location>
</feature>
<dbReference type="InterPro" id="IPR008978">
    <property type="entry name" value="HSP20-like_chaperone"/>
</dbReference>
<dbReference type="PANTHER" id="PTHR11527">
    <property type="entry name" value="HEAT-SHOCK PROTEIN 20 FAMILY MEMBER"/>
    <property type="match status" value="1"/>
</dbReference>
<dbReference type="Pfam" id="PF00011">
    <property type="entry name" value="HSP20"/>
    <property type="match status" value="1"/>
</dbReference>
<evidence type="ECO:0000256" key="1">
    <source>
        <dbReference type="ARBA" id="ARBA00023016"/>
    </source>
</evidence>
<evidence type="ECO:0000259" key="5">
    <source>
        <dbReference type="PROSITE" id="PS01031"/>
    </source>
</evidence>
<organism evidence="6">
    <name type="scientific">Trichophyton rubrum CBS 288.86</name>
    <dbReference type="NCBI Taxonomy" id="1215330"/>
    <lineage>
        <taxon>Eukaryota</taxon>
        <taxon>Fungi</taxon>
        <taxon>Dikarya</taxon>
        <taxon>Ascomycota</taxon>
        <taxon>Pezizomycotina</taxon>
        <taxon>Eurotiomycetes</taxon>
        <taxon>Eurotiomycetidae</taxon>
        <taxon>Onygenales</taxon>
        <taxon>Arthrodermataceae</taxon>
        <taxon>Trichophyton</taxon>
    </lineage>
</organism>
<feature type="compositionally biased region" description="Low complexity" evidence="4">
    <location>
        <begin position="140"/>
        <end position="149"/>
    </location>
</feature>
<dbReference type="OrthoDB" id="1431247at2759"/>
<dbReference type="HOGENOM" id="CLU_046737_1_1_1"/>
<gene>
    <name evidence="6" type="ORF">H103_06295</name>
</gene>
<feature type="region of interest" description="Disordered" evidence="4">
    <location>
        <begin position="133"/>
        <end position="194"/>
    </location>
</feature>
<reference evidence="6" key="1">
    <citation type="submission" date="2014-02" db="EMBL/GenBank/DDBJ databases">
        <title>The Genome Sequence of Trichophyton rubrum (morphotype fischeri) CBS 288.86.</title>
        <authorList>
            <consortium name="The Broad Institute Genomics Platform"/>
            <person name="Cuomo C.A."/>
            <person name="White T.C."/>
            <person name="Graser Y."/>
            <person name="Martinez-Rossi N."/>
            <person name="Heitman J."/>
            <person name="Young S.K."/>
            <person name="Zeng Q."/>
            <person name="Gargeya S."/>
            <person name="Abouelleil A."/>
            <person name="Alvarado L."/>
            <person name="Chapman S.B."/>
            <person name="Gainer-Dewar J."/>
            <person name="Goldberg J."/>
            <person name="Griggs A."/>
            <person name="Gujja S."/>
            <person name="Hansen M."/>
            <person name="Howarth C."/>
            <person name="Imamovic A."/>
            <person name="Larimer J."/>
            <person name="Martinez D."/>
            <person name="Murphy C."/>
            <person name="Pearson M.D."/>
            <person name="Persinoti G."/>
            <person name="Poon T."/>
            <person name="Priest M."/>
            <person name="Roberts A.D."/>
            <person name="Saif S."/>
            <person name="Shea T.D."/>
            <person name="Sykes S.N."/>
            <person name="Wortman J."/>
            <person name="Nusbaum C."/>
            <person name="Birren B."/>
        </authorList>
    </citation>
    <scope>NUCLEOTIDE SEQUENCE [LARGE SCALE GENOMIC DNA]</scope>
    <source>
        <strain evidence="6">CBS 288.86</strain>
    </source>
</reference>
<dbReference type="Gene3D" id="2.60.40.790">
    <property type="match status" value="1"/>
</dbReference>
<dbReference type="SUPFAM" id="SSF49764">
    <property type="entry name" value="HSP20-like chaperones"/>
    <property type="match status" value="1"/>
</dbReference>
<name>A0A022VVT5_TRIRU</name>
<accession>A0A022VVT5</accession>
<evidence type="ECO:0000256" key="3">
    <source>
        <dbReference type="RuleBase" id="RU003616"/>
    </source>
</evidence>
<evidence type="ECO:0000256" key="4">
    <source>
        <dbReference type="SAM" id="MobiDB-lite"/>
    </source>
</evidence>
<dbReference type="AlphaFoldDB" id="A0A022VVT5"/>
<dbReference type="InterPro" id="IPR031107">
    <property type="entry name" value="Small_HSP"/>
</dbReference>
<sequence length="256" mass="28657">MLFRNNSLQSTLRNIRTPKTTLYKVNKIPSSRNIINTFPSNYYDNKMAFFPRLSGGEFTPLFRLLDDYDAHRACASETNIARSFAPKFDVRECKDGYHLDGEIPGVSQKDIEIEFTDPQTLVVRGKTKREYTSTNMNNNAIEEAPTPAAIEDEAESSRRNSHQATVEDEEPATASRPASPARDNKVTKASNNSVKKADAPSFKYWMTERSVGEFNRVFKFPSRVDQDAVSASLKDGILSVNVPKAAPPTVKKINIA</sequence>
<dbReference type="CDD" id="cd06464">
    <property type="entry name" value="ACD_sHsps-like"/>
    <property type="match status" value="1"/>
</dbReference>
<keyword evidence="1" id="KW-0346">Stress response</keyword>
<evidence type="ECO:0000256" key="2">
    <source>
        <dbReference type="PROSITE-ProRule" id="PRU00285"/>
    </source>
</evidence>
<dbReference type="PROSITE" id="PS01031">
    <property type="entry name" value="SHSP"/>
    <property type="match status" value="1"/>
</dbReference>
<dbReference type="InterPro" id="IPR002068">
    <property type="entry name" value="A-crystallin/Hsp20_dom"/>
</dbReference>
<protein>
    <recommendedName>
        <fullName evidence="5">SHSP domain-containing protein</fullName>
    </recommendedName>
</protein>
<comment type="similarity">
    <text evidence="2 3">Belongs to the small heat shock protein (HSP20) family.</text>
</comment>
<proteinExistence type="inferred from homology"/>